<accession>A0A091DJT2</accession>
<protein>
    <submittedName>
        <fullName evidence="1">Uncharacterized protein</fullName>
    </submittedName>
</protein>
<reference evidence="1 2" key="1">
    <citation type="submission" date="2013-11" db="EMBL/GenBank/DDBJ databases">
        <title>The Damaraland mole rat (Fukomys damarensis) genome and evolution of African mole rats.</title>
        <authorList>
            <person name="Gladyshev V.N."/>
            <person name="Fang X."/>
        </authorList>
    </citation>
    <scope>NUCLEOTIDE SEQUENCE [LARGE SCALE GENOMIC DNA]</scope>
    <source>
        <tissue evidence="1">Liver</tissue>
    </source>
</reference>
<dbReference type="Proteomes" id="UP000028990">
    <property type="component" value="Unassembled WGS sequence"/>
</dbReference>
<evidence type="ECO:0000313" key="1">
    <source>
        <dbReference type="EMBL" id="KFO32389.1"/>
    </source>
</evidence>
<dbReference type="EMBL" id="KN122175">
    <property type="protein sequence ID" value="KFO32389.1"/>
    <property type="molecule type" value="Genomic_DNA"/>
</dbReference>
<dbReference type="InterPro" id="IPR027940">
    <property type="entry name" value="KKLCAg1"/>
</dbReference>
<dbReference type="AlphaFoldDB" id="A0A091DJT2"/>
<dbReference type="eggNOG" id="ENOG502TE5A">
    <property type="taxonomic scope" value="Eukaryota"/>
</dbReference>
<gene>
    <name evidence="1" type="ORF">H920_06202</name>
</gene>
<keyword evidence="2" id="KW-1185">Reference proteome</keyword>
<sequence>MALRKRILVNLRVMQHHLTELEQLLILKGLNGELVNPKSTKTVARDNESTGNQ</sequence>
<dbReference type="STRING" id="885580.ENSFDAP00000009868"/>
<dbReference type="Pfam" id="PF15204">
    <property type="entry name" value="KKLCAg1"/>
    <property type="match status" value="1"/>
</dbReference>
<evidence type="ECO:0000313" key="2">
    <source>
        <dbReference type="Proteomes" id="UP000028990"/>
    </source>
</evidence>
<name>A0A091DJT2_FUKDA</name>
<organism evidence="1 2">
    <name type="scientific">Fukomys damarensis</name>
    <name type="common">Damaraland mole rat</name>
    <name type="synonym">Cryptomys damarensis</name>
    <dbReference type="NCBI Taxonomy" id="885580"/>
    <lineage>
        <taxon>Eukaryota</taxon>
        <taxon>Metazoa</taxon>
        <taxon>Chordata</taxon>
        <taxon>Craniata</taxon>
        <taxon>Vertebrata</taxon>
        <taxon>Euteleostomi</taxon>
        <taxon>Mammalia</taxon>
        <taxon>Eutheria</taxon>
        <taxon>Euarchontoglires</taxon>
        <taxon>Glires</taxon>
        <taxon>Rodentia</taxon>
        <taxon>Hystricomorpha</taxon>
        <taxon>Bathyergidae</taxon>
        <taxon>Fukomys</taxon>
    </lineage>
</organism>
<proteinExistence type="predicted"/>